<organism evidence="2 3">
    <name type="scientific">Helianthus annuus</name>
    <name type="common">Common sunflower</name>
    <dbReference type="NCBI Taxonomy" id="4232"/>
    <lineage>
        <taxon>Eukaryota</taxon>
        <taxon>Viridiplantae</taxon>
        <taxon>Streptophyta</taxon>
        <taxon>Embryophyta</taxon>
        <taxon>Tracheophyta</taxon>
        <taxon>Spermatophyta</taxon>
        <taxon>Magnoliopsida</taxon>
        <taxon>eudicotyledons</taxon>
        <taxon>Gunneridae</taxon>
        <taxon>Pentapetalae</taxon>
        <taxon>asterids</taxon>
        <taxon>campanulids</taxon>
        <taxon>Asterales</taxon>
        <taxon>Asteraceae</taxon>
        <taxon>Asteroideae</taxon>
        <taxon>Heliantheae alliance</taxon>
        <taxon>Heliantheae</taxon>
        <taxon>Helianthus</taxon>
    </lineage>
</organism>
<sequence>MIQMKKCVLQIDNEKALAEKTLKGISQSLNSFISNAEKQQNNNLLELLDKCTEFQGVQIFDTDHVQSLLPAELVNSWSLPIVTLTCIVVSIPNMRKHTTGSLSRSVGEGFSFTHLMEESLNCSSEYVNLRKASISIWHEVVYKCEWLDTPLAGNVFKRKRAIEIVKCFSNKALIAQSNM</sequence>
<reference evidence="1" key="3">
    <citation type="submission" date="2020-06" db="EMBL/GenBank/DDBJ databases">
        <title>Helianthus annuus Genome sequencing and assembly Release 2.</title>
        <authorList>
            <person name="Gouzy J."/>
            <person name="Langlade N."/>
            <person name="Munos S."/>
        </authorList>
    </citation>
    <scope>NUCLEOTIDE SEQUENCE</scope>
    <source>
        <tissue evidence="1">Leaves</tissue>
    </source>
</reference>
<dbReference type="Proteomes" id="UP000215914">
    <property type="component" value="Chromosome 15"/>
</dbReference>
<reference evidence="2" key="2">
    <citation type="submission" date="2017-02" db="EMBL/GenBank/DDBJ databases">
        <title>Sunflower complete genome.</title>
        <authorList>
            <person name="Langlade N."/>
            <person name="Munos S."/>
        </authorList>
    </citation>
    <scope>NUCLEOTIDE SEQUENCE [LARGE SCALE GENOMIC DNA]</scope>
    <source>
        <tissue evidence="2">Leaves</tissue>
    </source>
</reference>
<dbReference type="EMBL" id="CM007904">
    <property type="protein sequence ID" value="OTF94019.1"/>
    <property type="molecule type" value="Genomic_DNA"/>
</dbReference>
<keyword evidence="3" id="KW-1185">Reference proteome</keyword>
<evidence type="ECO:0000313" key="1">
    <source>
        <dbReference type="EMBL" id="KAF5763058.1"/>
    </source>
</evidence>
<evidence type="ECO:0000313" key="3">
    <source>
        <dbReference type="Proteomes" id="UP000215914"/>
    </source>
</evidence>
<reference evidence="1 3" key="1">
    <citation type="journal article" date="2017" name="Nature">
        <title>The sunflower genome provides insights into oil metabolism, flowering and Asterid evolution.</title>
        <authorList>
            <person name="Badouin H."/>
            <person name="Gouzy J."/>
            <person name="Grassa C.J."/>
            <person name="Murat F."/>
            <person name="Staton S.E."/>
            <person name="Cottret L."/>
            <person name="Lelandais-Briere C."/>
            <person name="Owens G.L."/>
            <person name="Carrere S."/>
            <person name="Mayjonade B."/>
            <person name="Legrand L."/>
            <person name="Gill N."/>
            <person name="Kane N.C."/>
            <person name="Bowers J.E."/>
            <person name="Hubner S."/>
            <person name="Bellec A."/>
            <person name="Berard A."/>
            <person name="Berges H."/>
            <person name="Blanchet N."/>
            <person name="Boniface M.C."/>
            <person name="Brunel D."/>
            <person name="Catrice O."/>
            <person name="Chaidir N."/>
            <person name="Claudel C."/>
            <person name="Donnadieu C."/>
            <person name="Faraut T."/>
            <person name="Fievet G."/>
            <person name="Helmstetter N."/>
            <person name="King M."/>
            <person name="Knapp S.J."/>
            <person name="Lai Z."/>
            <person name="Le Paslier M.C."/>
            <person name="Lippi Y."/>
            <person name="Lorenzon L."/>
            <person name="Mandel J.R."/>
            <person name="Marage G."/>
            <person name="Marchand G."/>
            <person name="Marquand E."/>
            <person name="Bret-Mestries E."/>
            <person name="Morien E."/>
            <person name="Nambeesan S."/>
            <person name="Nguyen T."/>
            <person name="Pegot-Espagnet P."/>
            <person name="Pouilly N."/>
            <person name="Raftis F."/>
            <person name="Sallet E."/>
            <person name="Schiex T."/>
            <person name="Thomas J."/>
            <person name="Vandecasteele C."/>
            <person name="Vares D."/>
            <person name="Vear F."/>
            <person name="Vautrin S."/>
            <person name="Crespi M."/>
            <person name="Mangin B."/>
            <person name="Burke J.M."/>
            <person name="Salse J."/>
            <person name="Munos S."/>
            <person name="Vincourt P."/>
            <person name="Rieseberg L.H."/>
            <person name="Langlade N.B."/>
        </authorList>
    </citation>
    <scope>NUCLEOTIDE SEQUENCE [LARGE SCALE GENOMIC DNA]</scope>
    <source>
        <strain evidence="3">cv. SF193</strain>
        <tissue evidence="1">Leaves</tissue>
    </source>
</reference>
<evidence type="ECO:0000313" key="2">
    <source>
        <dbReference type="EMBL" id="OTF94019.1"/>
    </source>
</evidence>
<name>A0A251S584_HELAN</name>
<dbReference type="InParanoid" id="A0A251S584"/>
<dbReference type="PANTHER" id="PTHR35307">
    <property type="entry name" value="PROTEIN, PUTATIVE-RELATED"/>
    <property type="match status" value="1"/>
</dbReference>
<gene>
    <name evidence="2" type="ORF">HannXRQ_Chr15g0467561</name>
    <name evidence="1" type="ORF">HanXRQr2_Chr15g0675901</name>
</gene>
<dbReference type="Gramene" id="mRNA:HanXRQr2_Chr15g0675901">
    <property type="protein sequence ID" value="CDS:HanXRQr2_Chr15g0675901.1"/>
    <property type="gene ID" value="HanXRQr2_Chr15g0675901"/>
</dbReference>
<dbReference type="EMBL" id="MNCJ02000330">
    <property type="protein sequence ID" value="KAF5763058.1"/>
    <property type="molecule type" value="Genomic_DNA"/>
</dbReference>
<dbReference type="PANTHER" id="PTHR35307:SF8">
    <property type="entry name" value="GUSTATORY RECEPTOR"/>
    <property type="match status" value="1"/>
</dbReference>
<proteinExistence type="predicted"/>
<protein>
    <submittedName>
        <fullName evidence="2">Uncharacterized protein</fullName>
    </submittedName>
</protein>
<dbReference type="AlphaFoldDB" id="A0A251S584"/>
<accession>A0A251S584</accession>